<comment type="pathway">
    <text evidence="1">Cofactor biosynthesis; biotin biosynthesis; biotin from 7,8-diaminononanoate: step 1/2.</text>
</comment>
<dbReference type="NCBIfam" id="TIGR00347">
    <property type="entry name" value="bioD"/>
    <property type="match status" value="1"/>
</dbReference>
<comment type="subunit">
    <text evidence="1">Homodimer.</text>
</comment>
<dbReference type="OrthoDB" id="9802097at2"/>
<dbReference type="CDD" id="cd03109">
    <property type="entry name" value="DTBS"/>
    <property type="match status" value="1"/>
</dbReference>
<evidence type="ECO:0000313" key="4">
    <source>
        <dbReference type="Proteomes" id="UP000282654"/>
    </source>
</evidence>
<feature type="binding site" evidence="1">
    <location>
        <position position="134"/>
    </location>
    <ligand>
        <name>Mg(2+)</name>
        <dbReference type="ChEBI" id="CHEBI:18420"/>
    </ligand>
</feature>
<name>A0A3N5BMJ3_9THEO</name>
<dbReference type="PANTHER" id="PTHR43210">
    <property type="entry name" value="DETHIOBIOTIN SYNTHETASE"/>
    <property type="match status" value="1"/>
</dbReference>
<evidence type="ECO:0000256" key="2">
    <source>
        <dbReference type="SAM" id="MobiDB-lite"/>
    </source>
</evidence>
<dbReference type="PANTHER" id="PTHR43210:SF5">
    <property type="entry name" value="DETHIOBIOTIN SYNTHETASE"/>
    <property type="match status" value="1"/>
</dbReference>
<comment type="similarity">
    <text evidence="1">Belongs to the dethiobiotin synthetase family.</text>
</comment>
<sequence>MPEEQNSAAGETSAARPPLPSVFITGTDTGVGKTVVAALLGLIYRDAGLRVAYLKPVETGAVKQGEELVPGDTKFVAELLELSDEPREMLCPYAFEPPVSPHLAALLAKRTVKVNNIRECYRYLERRYHAVIAEGAGGLLVPVGPTLMMADIARELGLPLLIVARPGLGTINHTLLTIAAALRADLQVLGVIINRYPENPGRVEKNNPKAITDFSGVPVLALVPEIPGFNPEQPDYKALEETARRVNETYRLAEKLAALAGKRRPVS</sequence>
<feature type="binding site" evidence="1">
    <location>
        <begin position="134"/>
        <end position="137"/>
    </location>
    <ligand>
        <name>ATP</name>
        <dbReference type="ChEBI" id="CHEBI:30616"/>
    </ligand>
</feature>
<comment type="function">
    <text evidence="1">Catalyzes a mechanistically unusual reaction, the ATP-dependent insertion of CO2 between the N7 and N8 nitrogen atoms of 7,8-diaminopelargonic acid (DAPA, also called 7,8-diammoniononanoate) to form a ureido ring.</text>
</comment>
<feature type="binding site" evidence="1">
    <location>
        <position position="72"/>
    </location>
    <ligand>
        <name>Mg(2+)</name>
        <dbReference type="ChEBI" id="CHEBI:18420"/>
    </ligand>
</feature>
<dbReference type="SUPFAM" id="SSF52540">
    <property type="entry name" value="P-loop containing nucleoside triphosphate hydrolases"/>
    <property type="match status" value="1"/>
</dbReference>
<dbReference type="GO" id="GO:0009102">
    <property type="term" value="P:biotin biosynthetic process"/>
    <property type="evidence" value="ECO:0007669"/>
    <property type="project" value="UniProtKB-UniRule"/>
</dbReference>
<protein>
    <recommendedName>
        <fullName evidence="1">ATP-dependent dethiobiotin synthetase BioD</fullName>
        <ecNumber evidence="1">6.3.3.3</ecNumber>
    </recommendedName>
    <alternativeName>
        <fullName evidence="1">DTB synthetase</fullName>
        <shortName evidence="1">DTBS</shortName>
    </alternativeName>
    <alternativeName>
        <fullName evidence="1">Dethiobiotin synthase</fullName>
    </alternativeName>
</protein>
<dbReference type="EMBL" id="RKRE01000002">
    <property type="protein sequence ID" value="RPF46955.1"/>
    <property type="molecule type" value="Genomic_DNA"/>
</dbReference>
<comment type="cofactor">
    <cofactor evidence="1">
        <name>Mg(2+)</name>
        <dbReference type="ChEBI" id="CHEBI:18420"/>
    </cofactor>
</comment>
<dbReference type="AlphaFoldDB" id="A0A3N5BMJ3"/>
<keyword evidence="1" id="KW-0436">Ligase</keyword>
<dbReference type="GO" id="GO:0000287">
    <property type="term" value="F:magnesium ion binding"/>
    <property type="evidence" value="ECO:0007669"/>
    <property type="project" value="UniProtKB-UniRule"/>
</dbReference>
<feature type="region of interest" description="Disordered" evidence="2">
    <location>
        <begin position="1"/>
        <end position="21"/>
    </location>
</feature>
<feature type="binding site" evidence="1">
    <location>
        <begin position="30"/>
        <end position="35"/>
    </location>
    <ligand>
        <name>ATP</name>
        <dbReference type="ChEBI" id="CHEBI:30616"/>
    </ligand>
</feature>
<feature type="compositionally biased region" description="Polar residues" evidence="2">
    <location>
        <begin position="1"/>
        <end position="10"/>
    </location>
</feature>
<dbReference type="Proteomes" id="UP000282654">
    <property type="component" value="Unassembled WGS sequence"/>
</dbReference>
<organism evidence="3 4">
    <name type="scientific">Thermodesulfitimonas autotrophica</name>
    <dbReference type="NCBI Taxonomy" id="1894989"/>
    <lineage>
        <taxon>Bacteria</taxon>
        <taxon>Bacillati</taxon>
        <taxon>Bacillota</taxon>
        <taxon>Clostridia</taxon>
        <taxon>Thermoanaerobacterales</taxon>
        <taxon>Thermoanaerobacteraceae</taxon>
        <taxon>Thermodesulfitimonas</taxon>
    </lineage>
</organism>
<keyword evidence="4" id="KW-1185">Reference proteome</keyword>
<comment type="caution">
    <text evidence="3">The sequence shown here is derived from an EMBL/GenBank/DDBJ whole genome shotgun (WGS) entry which is preliminary data.</text>
</comment>
<keyword evidence="1" id="KW-0963">Cytoplasm</keyword>
<dbReference type="UniPathway" id="UPA00078">
    <property type="reaction ID" value="UER00161"/>
</dbReference>
<dbReference type="RefSeq" id="WP_123929493.1">
    <property type="nucleotide sequence ID" value="NZ_RKRE01000002.1"/>
</dbReference>
<comment type="catalytic activity">
    <reaction evidence="1">
        <text>(7R,8S)-7,8-diammoniononanoate + CO2 + ATP = (4R,5S)-dethiobiotin + ADP + phosphate + 3 H(+)</text>
        <dbReference type="Rhea" id="RHEA:15805"/>
        <dbReference type="ChEBI" id="CHEBI:15378"/>
        <dbReference type="ChEBI" id="CHEBI:16526"/>
        <dbReference type="ChEBI" id="CHEBI:30616"/>
        <dbReference type="ChEBI" id="CHEBI:43474"/>
        <dbReference type="ChEBI" id="CHEBI:149469"/>
        <dbReference type="ChEBI" id="CHEBI:149473"/>
        <dbReference type="ChEBI" id="CHEBI:456216"/>
        <dbReference type="EC" id="6.3.3.3"/>
    </reaction>
</comment>
<feature type="binding site" evidence="1">
    <location>
        <position position="59"/>
    </location>
    <ligand>
        <name>substrate</name>
    </ligand>
</feature>
<evidence type="ECO:0000256" key="1">
    <source>
        <dbReference type="HAMAP-Rule" id="MF_00336"/>
    </source>
</evidence>
<keyword evidence="1" id="KW-0093">Biotin biosynthesis</keyword>
<dbReference type="InterPro" id="IPR004472">
    <property type="entry name" value="DTB_synth_BioD"/>
</dbReference>
<dbReference type="GO" id="GO:0005524">
    <property type="term" value="F:ATP binding"/>
    <property type="evidence" value="ECO:0007669"/>
    <property type="project" value="UniProtKB-UniRule"/>
</dbReference>
<reference evidence="3 4" key="1">
    <citation type="submission" date="2018-11" db="EMBL/GenBank/DDBJ databases">
        <title>Genomic Encyclopedia of Type Strains, Phase IV (KMG-IV): sequencing the most valuable type-strain genomes for metagenomic binning, comparative biology and taxonomic classification.</title>
        <authorList>
            <person name="Goeker M."/>
        </authorList>
    </citation>
    <scope>NUCLEOTIDE SEQUENCE [LARGE SCALE GENOMIC DNA]</scope>
    <source>
        <strain evidence="3 4">DSM 102936</strain>
    </source>
</reference>
<dbReference type="Gene3D" id="3.40.50.300">
    <property type="entry name" value="P-loop containing nucleotide triphosphate hydrolases"/>
    <property type="match status" value="1"/>
</dbReference>
<proteinExistence type="inferred from homology"/>
<dbReference type="Pfam" id="PF13500">
    <property type="entry name" value="AAA_26"/>
    <property type="match status" value="1"/>
</dbReference>
<dbReference type="InterPro" id="IPR027417">
    <property type="entry name" value="P-loop_NTPase"/>
</dbReference>
<dbReference type="HAMAP" id="MF_00336">
    <property type="entry name" value="BioD"/>
    <property type="match status" value="1"/>
</dbReference>
<feature type="binding site" evidence="1">
    <location>
        <position position="72"/>
    </location>
    <ligand>
        <name>ATP</name>
        <dbReference type="ChEBI" id="CHEBI:30616"/>
    </ligand>
</feature>
<evidence type="ECO:0000313" key="3">
    <source>
        <dbReference type="EMBL" id="RPF46955.1"/>
    </source>
</evidence>
<dbReference type="EC" id="6.3.3.3" evidence="1"/>
<keyword evidence="1" id="KW-0479">Metal-binding</keyword>
<keyword evidence="1" id="KW-0547">Nucleotide-binding</keyword>
<gene>
    <name evidence="1" type="primary">bioD</name>
    <name evidence="3" type="ORF">EDD75_1217</name>
</gene>
<feature type="active site" evidence="1">
    <location>
        <position position="55"/>
    </location>
</feature>
<feature type="binding site" evidence="1">
    <location>
        <begin position="224"/>
        <end position="226"/>
    </location>
    <ligand>
        <name>ATP</name>
        <dbReference type="ChEBI" id="CHEBI:30616"/>
    </ligand>
</feature>
<accession>A0A3N5BMJ3</accession>
<dbReference type="GO" id="GO:0005829">
    <property type="term" value="C:cytosol"/>
    <property type="evidence" value="ECO:0007669"/>
    <property type="project" value="TreeGrafter"/>
</dbReference>
<dbReference type="GO" id="GO:0004141">
    <property type="term" value="F:dethiobiotin synthase activity"/>
    <property type="evidence" value="ECO:0007669"/>
    <property type="project" value="UniProtKB-UniRule"/>
</dbReference>
<dbReference type="PIRSF" id="PIRSF006755">
    <property type="entry name" value="DTB_synth"/>
    <property type="match status" value="1"/>
</dbReference>
<keyword evidence="1" id="KW-0067">ATP-binding</keyword>
<feature type="binding site" evidence="1">
    <location>
        <position position="34"/>
    </location>
    <ligand>
        <name>Mg(2+)</name>
        <dbReference type="ChEBI" id="CHEBI:18420"/>
    </ligand>
</feature>
<comment type="caution">
    <text evidence="1">Lacks conserved residue(s) required for the propagation of feature annotation.</text>
</comment>
<keyword evidence="1" id="KW-0460">Magnesium</keyword>
<feature type="binding site" evidence="1">
    <location>
        <begin position="194"/>
        <end position="195"/>
    </location>
    <ligand>
        <name>ATP</name>
        <dbReference type="ChEBI" id="CHEBI:30616"/>
    </ligand>
</feature>
<comment type="subcellular location">
    <subcellularLocation>
        <location evidence="1">Cytoplasm</location>
    </subcellularLocation>
</comment>